<evidence type="ECO:0000256" key="3">
    <source>
        <dbReference type="ARBA" id="ARBA00023274"/>
    </source>
</evidence>
<accession>A0A1F8CTD3</accession>
<sequence length="77" mass="8765">MSNICFDCGKTTSIGKSKHHRRGVAGKRWKKRVTPTARLFKANIQAYTIFVKGKAKQVKLCTRCIKRRKLTASQITI</sequence>
<dbReference type="SUPFAM" id="SSF143800">
    <property type="entry name" value="L28p-like"/>
    <property type="match status" value="1"/>
</dbReference>
<comment type="similarity">
    <text evidence="1">Belongs to the bacterial ribosomal protein bL28 family.</text>
</comment>
<dbReference type="GO" id="GO:0003735">
    <property type="term" value="F:structural constituent of ribosome"/>
    <property type="evidence" value="ECO:0007669"/>
    <property type="project" value="InterPro"/>
</dbReference>
<keyword evidence="3" id="KW-0687">Ribonucleoprotein</keyword>
<evidence type="ECO:0000313" key="4">
    <source>
        <dbReference type="EMBL" id="OGM79531.1"/>
    </source>
</evidence>
<dbReference type="GO" id="GO:1990904">
    <property type="term" value="C:ribonucleoprotein complex"/>
    <property type="evidence" value="ECO:0007669"/>
    <property type="project" value="UniProtKB-KW"/>
</dbReference>
<protein>
    <recommendedName>
        <fullName evidence="6">50S ribosomal protein L28</fullName>
    </recommendedName>
</protein>
<dbReference type="InterPro" id="IPR037147">
    <property type="entry name" value="Ribosomal_bL28_sf"/>
</dbReference>
<dbReference type="Gene3D" id="2.30.170.40">
    <property type="entry name" value="Ribosomal protein L28/L24"/>
    <property type="match status" value="1"/>
</dbReference>
<dbReference type="AlphaFoldDB" id="A0A1F8CTD3"/>
<reference evidence="4 5" key="1">
    <citation type="journal article" date="2016" name="Nat. Commun.">
        <title>Thousands of microbial genomes shed light on interconnected biogeochemical processes in an aquifer system.</title>
        <authorList>
            <person name="Anantharaman K."/>
            <person name="Brown C.T."/>
            <person name="Hug L.A."/>
            <person name="Sharon I."/>
            <person name="Castelle C.J."/>
            <person name="Probst A.J."/>
            <person name="Thomas B.C."/>
            <person name="Singh A."/>
            <person name="Wilkins M.J."/>
            <person name="Karaoz U."/>
            <person name="Brodie E.L."/>
            <person name="Williams K.H."/>
            <person name="Hubbard S.S."/>
            <person name="Banfield J.F."/>
        </authorList>
    </citation>
    <scope>NUCLEOTIDE SEQUENCE [LARGE SCALE GENOMIC DNA]</scope>
</reference>
<dbReference type="EMBL" id="MGHY01000013">
    <property type="protein sequence ID" value="OGM79531.1"/>
    <property type="molecule type" value="Genomic_DNA"/>
</dbReference>
<evidence type="ECO:0000256" key="1">
    <source>
        <dbReference type="ARBA" id="ARBA00008760"/>
    </source>
</evidence>
<dbReference type="STRING" id="1802538.A2382_00015"/>
<dbReference type="Proteomes" id="UP000178999">
    <property type="component" value="Unassembled WGS sequence"/>
</dbReference>
<name>A0A1F8CTD3_9BACT</name>
<proteinExistence type="inferred from homology"/>
<evidence type="ECO:0000313" key="5">
    <source>
        <dbReference type="Proteomes" id="UP000178999"/>
    </source>
</evidence>
<dbReference type="InterPro" id="IPR034704">
    <property type="entry name" value="Ribosomal_bL28/bL31-like_sf"/>
</dbReference>
<dbReference type="InterPro" id="IPR026569">
    <property type="entry name" value="Ribosomal_bL28"/>
</dbReference>
<keyword evidence="2" id="KW-0689">Ribosomal protein</keyword>
<dbReference type="Pfam" id="PF00830">
    <property type="entry name" value="Ribosomal_L28"/>
    <property type="match status" value="1"/>
</dbReference>
<evidence type="ECO:0000256" key="2">
    <source>
        <dbReference type="ARBA" id="ARBA00022980"/>
    </source>
</evidence>
<evidence type="ECO:0008006" key="6">
    <source>
        <dbReference type="Google" id="ProtNLM"/>
    </source>
</evidence>
<organism evidence="4 5">
    <name type="scientific">Candidatus Woesebacteria bacterium RIFOXYB1_FULL_38_16</name>
    <dbReference type="NCBI Taxonomy" id="1802538"/>
    <lineage>
        <taxon>Bacteria</taxon>
        <taxon>Candidatus Woeseibacteriota</taxon>
    </lineage>
</organism>
<gene>
    <name evidence="4" type="ORF">A2382_00015</name>
</gene>
<dbReference type="GO" id="GO:0005840">
    <property type="term" value="C:ribosome"/>
    <property type="evidence" value="ECO:0007669"/>
    <property type="project" value="UniProtKB-KW"/>
</dbReference>
<comment type="caution">
    <text evidence="4">The sequence shown here is derived from an EMBL/GenBank/DDBJ whole genome shotgun (WGS) entry which is preliminary data.</text>
</comment>